<dbReference type="InterPro" id="IPR050122">
    <property type="entry name" value="RTK"/>
</dbReference>
<feature type="region of interest" description="Disordered" evidence="6">
    <location>
        <begin position="701"/>
        <end position="726"/>
    </location>
</feature>
<feature type="transmembrane region" description="Helical" evidence="7">
    <location>
        <begin position="602"/>
        <end position="626"/>
    </location>
</feature>
<evidence type="ECO:0000256" key="7">
    <source>
        <dbReference type="SAM" id="Phobius"/>
    </source>
</evidence>
<dbReference type="CDD" id="cd00192">
    <property type="entry name" value="PTKc"/>
    <property type="match status" value="1"/>
</dbReference>
<organism evidence="10 11">
    <name type="scientific">Geodia barretti</name>
    <name type="common">Barrett's horny sponge</name>
    <dbReference type="NCBI Taxonomy" id="519541"/>
    <lineage>
        <taxon>Eukaryota</taxon>
        <taxon>Metazoa</taxon>
        <taxon>Porifera</taxon>
        <taxon>Demospongiae</taxon>
        <taxon>Heteroscleromorpha</taxon>
        <taxon>Tetractinellida</taxon>
        <taxon>Astrophorina</taxon>
        <taxon>Geodiidae</taxon>
        <taxon>Geodia</taxon>
    </lineage>
</organism>
<feature type="region of interest" description="Disordered" evidence="6">
    <location>
        <begin position="1085"/>
        <end position="1105"/>
    </location>
</feature>
<evidence type="ECO:0000256" key="8">
    <source>
        <dbReference type="SAM" id="SignalP"/>
    </source>
</evidence>
<dbReference type="Gene3D" id="1.10.510.10">
    <property type="entry name" value="Transferase(Phosphotransferase) domain 1"/>
    <property type="match status" value="1"/>
</dbReference>
<dbReference type="AlphaFoldDB" id="A0AA35W5S4"/>
<dbReference type="GO" id="GO:0043235">
    <property type="term" value="C:receptor complex"/>
    <property type="evidence" value="ECO:0007669"/>
    <property type="project" value="TreeGrafter"/>
</dbReference>
<keyword evidence="5" id="KW-0829">Tyrosine-protein kinase</keyword>
<feature type="compositionally biased region" description="Polar residues" evidence="6">
    <location>
        <begin position="1085"/>
        <end position="1094"/>
    </location>
</feature>
<keyword evidence="7" id="KW-0472">Membrane</keyword>
<feature type="signal peptide" evidence="8">
    <location>
        <begin position="1"/>
        <end position="15"/>
    </location>
</feature>
<keyword evidence="8" id="KW-0732">Signal</keyword>
<dbReference type="Gene3D" id="3.30.200.20">
    <property type="entry name" value="Phosphorylase Kinase, domain 1"/>
    <property type="match status" value="1"/>
</dbReference>
<keyword evidence="3" id="KW-0418">Kinase</keyword>
<dbReference type="Proteomes" id="UP001174909">
    <property type="component" value="Unassembled WGS sequence"/>
</dbReference>
<dbReference type="SMART" id="SM00219">
    <property type="entry name" value="TyrKc"/>
    <property type="match status" value="1"/>
</dbReference>
<dbReference type="GO" id="GO:0005524">
    <property type="term" value="F:ATP binding"/>
    <property type="evidence" value="ECO:0007669"/>
    <property type="project" value="UniProtKB-KW"/>
</dbReference>
<dbReference type="PANTHER" id="PTHR24416:SF583">
    <property type="entry name" value="RECEPTOR PROTEIN-TYROSINE KINASE"/>
    <property type="match status" value="1"/>
</dbReference>
<dbReference type="EMBL" id="CASHTH010000261">
    <property type="protein sequence ID" value="CAI7996010.1"/>
    <property type="molecule type" value="Genomic_DNA"/>
</dbReference>
<evidence type="ECO:0000313" key="11">
    <source>
        <dbReference type="Proteomes" id="UP001174909"/>
    </source>
</evidence>
<dbReference type="InterPro" id="IPR008266">
    <property type="entry name" value="Tyr_kinase_AS"/>
</dbReference>
<evidence type="ECO:0000259" key="9">
    <source>
        <dbReference type="PROSITE" id="PS50011"/>
    </source>
</evidence>
<reference evidence="10" key="1">
    <citation type="submission" date="2023-03" db="EMBL/GenBank/DDBJ databases">
        <authorList>
            <person name="Steffen K."/>
            <person name="Cardenas P."/>
        </authorList>
    </citation>
    <scope>NUCLEOTIDE SEQUENCE</scope>
</reference>
<proteinExistence type="predicted"/>
<dbReference type="FunFam" id="1.10.510.10:FF:000554">
    <property type="entry name" value="Predicted protein"/>
    <property type="match status" value="1"/>
</dbReference>
<dbReference type="PRINTS" id="PR00109">
    <property type="entry name" value="TYRKINASE"/>
</dbReference>
<keyword evidence="7" id="KW-0812">Transmembrane</keyword>
<keyword evidence="4" id="KW-0067">ATP-binding</keyword>
<feature type="chain" id="PRO_5041446941" evidence="8">
    <location>
        <begin position="16"/>
        <end position="1193"/>
    </location>
</feature>
<keyword evidence="7" id="KW-1133">Transmembrane helix</keyword>
<sequence length="1193" mass="131647">MSLLLLGLVLSLASAQSSVVNSCSGRGSCQRHLRPLAPSDSTGDTSEDRVLGRLLCHLECLDSVRDQENGLSMCQNNCSTFMHNPDVIQPTDPPPVSEPDLMERNQDGLYVITIPGMMSTGSDAVLIGSGETGSGGGLMTGSESPHLEVYVVRVSWHGNHTYFPLTSRQGELDLSQFSCSQINVSYAVLSSSSLGLSDYSPPATTCVFIPLVDAPAAENLTVVFEEIAGRRDLLQQARIFVSWDAPYDATRVQAYELTVSLTSTDEDSCTQKAPFVYDLDQGQANITIEPTGDKSTSVLLMCTYDFELNSLPGNKSVSLNVLVEYSRSDRRSFEKPPKCDGRYVPGSVSYNLSISWTIKDRLVLEAVDEYSVSLTPLHSSLNLNFLAQSTRESFEEGQTDFVFYFNLPVETEKLLVLMTVQPIRPSRNDDYFWRKVIVPGKGECDVTTVAHPPVQISRANVSVQMYPVSSSVLNFILTWAPPTFLNGDLERYEICIGEDGVTGSATCVQPSDCLYLHASESDSAKNLVGCTQLGVVDSPQEPTTDIGYHVVAETELLFLQIRGVNSFNLLGEWSDPLLIYNSSSDASGAQGSGSEATGNREWIYVVVSMLCLVVLALGALLVLWVYRHFCFHRRIKYENTMTMERIHGNYYPPTFIPVADDWEVPSEDVEIFYSEELGHGAFGRVYRGLLHCRELRDLVTGGRRSTRKRGSFGQRRLSRRKTSQSMGSRLVAIKRLRDNIDGADKANFLKEIEMIKKVSGANHDHQKFVVNMLGCVTVQEPMMLVLEYVTHGDLLTYLRNSREGDEGATNPKAAPYLEPKGAYSKLPPRAPGQEGEGEEEEDHKLTETDLLSFARQIAAGMEFLASLSVVHRDLACRNILVCENSLVKISDFGLSRTLVNQEAYVTTTKGVLPIRWMAPEALFYRTFDTQSDVWSYGILLWELYTLGGYPYPTMSNRDIIDLLSRGYRMDKPELCTNQVYSVMLQCWSSLGVERPDFRELYLVFDNMLSESTRQQSPYIQVLGTCYYDKLGPRVQVDSDTLDLENIPANVDMRQLTTNSAAPTAEAAFGTSLPENGNGFLSVSAVAQPQSQDHSGASAPVNQGLGVPLDLSRPRSWVGTSTAELGPRYVPAPLYCASPHSSVSNLTQETTFGSTAATVSPEHGHRLLSTLQSRSVGSLPLLTNPPALHQTTRL</sequence>
<dbReference type="GO" id="GO:0007169">
    <property type="term" value="P:cell surface receptor protein tyrosine kinase signaling pathway"/>
    <property type="evidence" value="ECO:0007669"/>
    <property type="project" value="TreeGrafter"/>
</dbReference>
<evidence type="ECO:0000256" key="6">
    <source>
        <dbReference type="SAM" id="MobiDB-lite"/>
    </source>
</evidence>
<evidence type="ECO:0000256" key="1">
    <source>
        <dbReference type="ARBA" id="ARBA00022679"/>
    </source>
</evidence>
<dbReference type="InterPro" id="IPR001245">
    <property type="entry name" value="Ser-Thr/Tyr_kinase_cat_dom"/>
</dbReference>
<feature type="domain" description="Protein kinase" evidence="9">
    <location>
        <begin position="671"/>
        <end position="1019"/>
    </location>
</feature>
<dbReference type="GO" id="GO:0004714">
    <property type="term" value="F:transmembrane receptor protein tyrosine kinase activity"/>
    <property type="evidence" value="ECO:0007669"/>
    <property type="project" value="TreeGrafter"/>
</dbReference>
<evidence type="ECO:0000256" key="2">
    <source>
        <dbReference type="ARBA" id="ARBA00022741"/>
    </source>
</evidence>
<evidence type="ECO:0000256" key="4">
    <source>
        <dbReference type="ARBA" id="ARBA00022840"/>
    </source>
</evidence>
<keyword evidence="11" id="KW-1185">Reference proteome</keyword>
<feature type="compositionally biased region" description="Basic residues" evidence="6">
    <location>
        <begin position="704"/>
        <end position="722"/>
    </location>
</feature>
<dbReference type="Pfam" id="PF07714">
    <property type="entry name" value="PK_Tyr_Ser-Thr"/>
    <property type="match status" value="1"/>
</dbReference>
<dbReference type="InterPro" id="IPR020635">
    <property type="entry name" value="Tyr_kinase_cat_dom"/>
</dbReference>
<comment type="caution">
    <text evidence="10">The sequence shown here is derived from an EMBL/GenBank/DDBJ whole genome shotgun (WGS) entry which is preliminary data.</text>
</comment>
<feature type="region of interest" description="Disordered" evidence="6">
    <location>
        <begin position="802"/>
        <end position="843"/>
    </location>
</feature>
<evidence type="ECO:0000256" key="3">
    <source>
        <dbReference type="ARBA" id="ARBA00022777"/>
    </source>
</evidence>
<dbReference type="InterPro" id="IPR000719">
    <property type="entry name" value="Prot_kinase_dom"/>
</dbReference>
<keyword evidence="1" id="KW-0808">Transferase</keyword>
<dbReference type="SUPFAM" id="SSF56112">
    <property type="entry name" value="Protein kinase-like (PK-like)"/>
    <property type="match status" value="1"/>
</dbReference>
<accession>A0AA35W5S4</accession>
<evidence type="ECO:0000256" key="5">
    <source>
        <dbReference type="ARBA" id="ARBA00023137"/>
    </source>
</evidence>
<dbReference type="PROSITE" id="PS50011">
    <property type="entry name" value="PROTEIN_KINASE_DOM"/>
    <property type="match status" value="1"/>
</dbReference>
<evidence type="ECO:0000313" key="10">
    <source>
        <dbReference type="EMBL" id="CAI7996010.1"/>
    </source>
</evidence>
<dbReference type="InterPro" id="IPR011009">
    <property type="entry name" value="Kinase-like_dom_sf"/>
</dbReference>
<name>A0AA35W5S4_GEOBA</name>
<dbReference type="GO" id="GO:0005886">
    <property type="term" value="C:plasma membrane"/>
    <property type="evidence" value="ECO:0007669"/>
    <property type="project" value="TreeGrafter"/>
</dbReference>
<dbReference type="PROSITE" id="PS00109">
    <property type="entry name" value="PROTEIN_KINASE_TYR"/>
    <property type="match status" value="1"/>
</dbReference>
<keyword evidence="2" id="KW-0547">Nucleotide-binding</keyword>
<gene>
    <name evidence="10" type="ORF">GBAR_LOCUS1801</name>
</gene>
<protein>
    <submittedName>
        <fullName evidence="10">Fibroblast growth factor receptor 2</fullName>
    </submittedName>
</protein>
<dbReference type="PANTHER" id="PTHR24416">
    <property type="entry name" value="TYROSINE-PROTEIN KINASE RECEPTOR"/>
    <property type="match status" value="1"/>
</dbReference>
<keyword evidence="10" id="KW-0675">Receptor</keyword>